<keyword evidence="2" id="KW-1185">Reference proteome</keyword>
<accession>A0ACC0GHB1</accession>
<proteinExistence type="predicted"/>
<evidence type="ECO:0000313" key="1">
    <source>
        <dbReference type="EMBL" id="KAI7999466.1"/>
    </source>
</evidence>
<reference evidence="1 2" key="1">
    <citation type="journal article" date="2022" name="Plant J.">
        <title>Chromosome-level genome of Camellia lanceoleosa provides a valuable resource for understanding genome evolution and self-incompatibility.</title>
        <authorList>
            <person name="Gong W."/>
            <person name="Xiao S."/>
            <person name="Wang L."/>
            <person name="Liao Z."/>
            <person name="Chang Y."/>
            <person name="Mo W."/>
            <person name="Hu G."/>
            <person name="Li W."/>
            <person name="Zhao G."/>
            <person name="Zhu H."/>
            <person name="Hu X."/>
            <person name="Ji K."/>
            <person name="Xiang X."/>
            <person name="Song Q."/>
            <person name="Yuan D."/>
            <person name="Jin S."/>
            <person name="Zhang L."/>
        </authorList>
    </citation>
    <scope>NUCLEOTIDE SEQUENCE [LARGE SCALE GENOMIC DNA]</scope>
    <source>
        <strain evidence="1">SQ_2022a</strain>
    </source>
</reference>
<dbReference type="EMBL" id="CM045765">
    <property type="protein sequence ID" value="KAI7999466.1"/>
    <property type="molecule type" value="Genomic_DNA"/>
</dbReference>
<sequence>MNNENYTWFPYEIGHPNDEAPVRYFAVPDAMMPTATILLAKCQIKGSTILFIGSKETSADVSDVDCILNCDSESVSISANNLEAYFHLPIVDLRSLQLNKNFSTNCNMEGSSAI</sequence>
<gene>
    <name evidence="1" type="ORF">LOK49_LG09G00789</name>
</gene>
<comment type="caution">
    <text evidence="1">The sequence shown here is derived from an EMBL/GenBank/DDBJ whole genome shotgun (WGS) entry which is preliminary data.</text>
</comment>
<dbReference type="Proteomes" id="UP001060215">
    <property type="component" value="Chromosome 8"/>
</dbReference>
<organism evidence="1 2">
    <name type="scientific">Camellia lanceoleosa</name>
    <dbReference type="NCBI Taxonomy" id="1840588"/>
    <lineage>
        <taxon>Eukaryota</taxon>
        <taxon>Viridiplantae</taxon>
        <taxon>Streptophyta</taxon>
        <taxon>Embryophyta</taxon>
        <taxon>Tracheophyta</taxon>
        <taxon>Spermatophyta</taxon>
        <taxon>Magnoliopsida</taxon>
        <taxon>eudicotyledons</taxon>
        <taxon>Gunneridae</taxon>
        <taxon>Pentapetalae</taxon>
        <taxon>asterids</taxon>
        <taxon>Ericales</taxon>
        <taxon>Theaceae</taxon>
        <taxon>Camellia</taxon>
    </lineage>
</organism>
<name>A0ACC0GHB1_9ERIC</name>
<protein>
    <submittedName>
        <fullName evidence="1">Uncharacterized protein</fullName>
    </submittedName>
</protein>
<evidence type="ECO:0000313" key="2">
    <source>
        <dbReference type="Proteomes" id="UP001060215"/>
    </source>
</evidence>